<dbReference type="SUPFAM" id="SSF53474">
    <property type="entry name" value="alpha/beta-Hydrolases"/>
    <property type="match status" value="1"/>
</dbReference>
<gene>
    <name evidence="3" type="ORF">H8730_06275</name>
</gene>
<feature type="domain" description="Alpha/beta hydrolase fold-3" evidence="2">
    <location>
        <begin position="85"/>
        <end position="291"/>
    </location>
</feature>
<proteinExistence type="predicted"/>
<dbReference type="InterPro" id="IPR050300">
    <property type="entry name" value="GDXG_lipolytic_enzyme"/>
</dbReference>
<dbReference type="Pfam" id="PF07859">
    <property type="entry name" value="Abhydrolase_3"/>
    <property type="match status" value="1"/>
</dbReference>
<evidence type="ECO:0000313" key="3">
    <source>
        <dbReference type="EMBL" id="MBC8543144.1"/>
    </source>
</evidence>
<accession>A0A926DSV3</accession>
<name>A0A926DSV3_9FIRM</name>
<keyword evidence="1 3" id="KW-0378">Hydrolase</keyword>
<dbReference type="RefSeq" id="WP_177720351.1">
    <property type="nucleotide sequence ID" value="NZ_JACRSQ010000007.1"/>
</dbReference>
<dbReference type="PANTHER" id="PTHR48081:SF8">
    <property type="entry name" value="ALPHA_BETA HYDROLASE FOLD-3 DOMAIN-CONTAINING PROTEIN-RELATED"/>
    <property type="match status" value="1"/>
</dbReference>
<dbReference type="Gene3D" id="3.40.50.1820">
    <property type="entry name" value="alpha/beta hydrolase"/>
    <property type="match status" value="1"/>
</dbReference>
<organism evidence="3 4">
    <name type="scientific">Bianquea renquensis</name>
    <dbReference type="NCBI Taxonomy" id="2763661"/>
    <lineage>
        <taxon>Bacteria</taxon>
        <taxon>Bacillati</taxon>
        <taxon>Bacillota</taxon>
        <taxon>Clostridia</taxon>
        <taxon>Eubacteriales</taxon>
        <taxon>Bianqueaceae</taxon>
        <taxon>Bianquea</taxon>
    </lineage>
</organism>
<reference evidence="3" key="1">
    <citation type="submission" date="2020-08" db="EMBL/GenBank/DDBJ databases">
        <title>Genome public.</title>
        <authorList>
            <person name="Liu C."/>
            <person name="Sun Q."/>
        </authorList>
    </citation>
    <scope>NUCLEOTIDE SEQUENCE</scope>
    <source>
        <strain evidence="3">NSJ-32</strain>
    </source>
</reference>
<evidence type="ECO:0000256" key="1">
    <source>
        <dbReference type="ARBA" id="ARBA00022801"/>
    </source>
</evidence>
<dbReference type="EMBL" id="JACRSQ010000007">
    <property type="protein sequence ID" value="MBC8543144.1"/>
    <property type="molecule type" value="Genomic_DNA"/>
</dbReference>
<dbReference type="AlphaFoldDB" id="A0A926DSV3"/>
<dbReference type="Proteomes" id="UP000657006">
    <property type="component" value="Unassembled WGS sequence"/>
</dbReference>
<dbReference type="GO" id="GO:0016787">
    <property type="term" value="F:hydrolase activity"/>
    <property type="evidence" value="ECO:0007669"/>
    <property type="project" value="UniProtKB-KW"/>
</dbReference>
<dbReference type="InterPro" id="IPR029058">
    <property type="entry name" value="AB_hydrolase_fold"/>
</dbReference>
<keyword evidence="4" id="KW-1185">Reference proteome</keyword>
<protein>
    <submittedName>
        <fullName evidence="3">Alpha/beta hydrolase</fullName>
    </submittedName>
</protein>
<evidence type="ECO:0000313" key="4">
    <source>
        <dbReference type="Proteomes" id="UP000657006"/>
    </source>
</evidence>
<dbReference type="InterPro" id="IPR013094">
    <property type="entry name" value="AB_hydrolase_3"/>
</dbReference>
<comment type="caution">
    <text evidence="3">The sequence shown here is derived from an EMBL/GenBank/DDBJ whole genome shotgun (WGS) entry which is preliminary data.</text>
</comment>
<dbReference type="PANTHER" id="PTHR48081">
    <property type="entry name" value="AB HYDROLASE SUPERFAMILY PROTEIN C4A8.06C"/>
    <property type="match status" value="1"/>
</dbReference>
<sequence length="327" mass="37156">MNISNKMIHPEIRTIGKIIRFIIPYFKTSTFKLSRHIIGVLKKKSCKDMCYEQIYIPRKERRVTEDLLRICVYSPFERKKKATGILWIHGGGYGLGVPEQDEAFIRRFVLTYNCVVVSPDYCLSTIAPYPAALEDCYTALMWLKENAALYDICPNQLMVGGDSAGGGLTAALTIYARDKREVAIAFQMPLYPMLDDRMITKSSQNNDAPVWNTKSNENAWKLYLGSLYGTEDISPYAAPARLTDFSNLPPAVTYVGDLEPFYDETVNYMEQLKAAGVSAKYKVFTGCYHAFDIMAGKSTPAKEAVEFLMKNFEYAQNHYFKEQPFIV</sequence>
<evidence type="ECO:0000259" key="2">
    <source>
        <dbReference type="Pfam" id="PF07859"/>
    </source>
</evidence>